<dbReference type="AlphaFoldDB" id="A0AAW0LP97"/>
<dbReference type="Proteomes" id="UP000237347">
    <property type="component" value="Unassembled WGS sequence"/>
</dbReference>
<gene>
    <name evidence="1" type="primary">CCT1_0</name>
    <name evidence="1" type="ORF">CFP56_036399</name>
</gene>
<protein>
    <submittedName>
        <fullName evidence="1">Choline-phosphate cytidylyltransferase 1</fullName>
    </submittedName>
</protein>
<sequence>MQSGDASLTQAGYAGLSEIQGSAKKLLAERGNVLTLPGKGCKRLLQLGSSQYSSSHHFLLPLMCMREEGRLSIKNGSFFSFSQSHTSIESNELQINTLLEMDFNSGKEDKYRRRNLGIMIGGKALLFTPLAAKAWDDPSRKHVKLFCIRKIKTPEIYQAFDTTRQLCDQGNSAISQRRNMIARRFCKQERESGSDFIEELDKSRTLSRAKTSSSMPSISALELFNSSSAFFQTLASLVFLMARPTVMIASGKPPHPLTISFAEDSISGEGKSSIPALSVNKFQASSSKSMPTLISLCVSMPRQTSMSRVMSINLQPFSLFGCGIPTSSKIQTVAMHRNEWVENADRWVAGFLEMFEEGCHKMYHYNYYSLFVVEVSRNIQVTQVHLILWVATRLARWKFLAKILAKPCHTSPIRDKSLYVLLYHAIAVCFPITKSYNDDLVMFWMSQAIFDGEEAEIYAARRTMEFALEMGYKV</sequence>
<proteinExistence type="predicted"/>
<evidence type="ECO:0000313" key="2">
    <source>
        <dbReference type="Proteomes" id="UP000237347"/>
    </source>
</evidence>
<accession>A0AAW0LP97</accession>
<keyword evidence="1" id="KW-0808">Transferase</keyword>
<comment type="caution">
    <text evidence="1">The sequence shown here is derived from an EMBL/GenBank/DDBJ whole genome shotgun (WGS) entry which is preliminary data.</text>
</comment>
<keyword evidence="2" id="KW-1185">Reference proteome</keyword>
<dbReference type="GO" id="GO:0016779">
    <property type="term" value="F:nucleotidyltransferase activity"/>
    <property type="evidence" value="ECO:0007669"/>
    <property type="project" value="UniProtKB-KW"/>
</dbReference>
<evidence type="ECO:0000313" key="1">
    <source>
        <dbReference type="EMBL" id="KAK7853215.1"/>
    </source>
</evidence>
<reference evidence="1 2" key="1">
    <citation type="journal article" date="2018" name="Sci. Data">
        <title>The draft genome sequence of cork oak.</title>
        <authorList>
            <person name="Ramos A.M."/>
            <person name="Usie A."/>
            <person name="Barbosa P."/>
            <person name="Barros P.M."/>
            <person name="Capote T."/>
            <person name="Chaves I."/>
            <person name="Simoes F."/>
            <person name="Abreu I."/>
            <person name="Carrasquinho I."/>
            <person name="Faro C."/>
            <person name="Guimaraes J.B."/>
            <person name="Mendonca D."/>
            <person name="Nobrega F."/>
            <person name="Rodrigues L."/>
            <person name="Saibo N.J.M."/>
            <person name="Varela M.C."/>
            <person name="Egas C."/>
            <person name="Matos J."/>
            <person name="Miguel C.M."/>
            <person name="Oliveira M.M."/>
            <person name="Ricardo C.P."/>
            <person name="Goncalves S."/>
        </authorList>
    </citation>
    <scope>NUCLEOTIDE SEQUENCE [LARGE SCALE GENOMIC DNA]</scope>
    <source>
        <strain evidence="2">cv. HL8</strain>
    </source>
</reference>
<keyword evidence="1" id="KW-0548">Nucleotidyltransferase</keyword>
<name>A0AAW0LP97_QUESU</name>
<dbReference type="EMBL" id="PKMF04000067">
    <property type="protein sequence ID" value="KAK7853215.1"/>
    <property type="molecule type" value="Genomic_DNA"/>
</dbReference>
<organism evidence="1 2">
    <name type="scientific">Quercus suber</name>
    <name type="common">Cork oak</name>
    <dbReference type="NCBI Taxonomy" id="58331"/>
    <lineage>
        <taxon>Eukaryota</taxon>
        <taxon>Viridiplantae</taxon>
        <taxon>Streptophyta</taxon>
        <taxon>Embryophyta</taxon>
        <taxon>Tracheophyta</taxon>
        <taxon>Spermatophyta</taxon>
        <taxon>Magnoliopsida</taxon>
        <taxon>eudicotyledons</taxon>
        <taxon>Gunneridae</taxon>
        <taxon>Pentapetalae</taxon>
        <taxon>rosids</taxon>
        <taxon>fabids</taxon>
        <taxon>Fagales</taxon>
        <taxon>Fagaceae</taxon>
        <taxon>Quercus</taxon>
    </lineage>
</organism>